<keyword evidence="3" id="KW-1185">Reference proteome</keyword>
<protein>
    <recommendedName>
        <fullName evidence="4">Outer membrane protein beta-barrel domain-containing protein</fullName>
    </recommendedName>
</protein>
<name>A0A084TMW0_9FLAO</name>
<reference evidence="3" key="2">
    <citation type="submission" date="2014-07" db="EMBL/GenBank/DDBJ databases">
        <title>Genome sequence of Mangrovimonas yunxiaonensis.</title>
        <authorList>
            <person name="Li Y."/>
            <person name="Zheng T."/>
        </authorList>
    </citation>
    <scope>NUCLEOTIDE SEQUENCE [LARGE SCALE GENOMIC DNA]</scope>
    <source>
        <strain evidence="3">LY01</strain>
    </source>
</reference>
<comment type="caution">
    <text evidence="2">The sequence shown here is derived from an EMBL/GenBank/DDBJ whole genome shotgun (WGS) entry which is preliminary data.</text>
</comment>
<organism evidence="2 3">
    <name type="scientific">Mangrovimonas yunxiaonensis</name>
    <dbReference type="NCBI Taxonomy" id="1197477"/>
    <lineage>
        <taxon>Bacteria</taxon>
        <taxon>Pseudomonadati</taxon>
        <taxon>Bacteroidota</taxon>
        <taxon>Flavobacteriia</taxon>
        <taxon>Flavobacteriales</taxon>
        <taxon>Flavobacteriaceae</taxon>
        <taxon>Mangrovimonas</taxon>
    </lineage>
</organism>
<feature type="chain" id="PRO_5001782999" description="Outer membrane protein beta-barrel domain-containing protein" evidence="1">
    <location>
        <begin position="23"/>
        <end position="244"/>
    </location>
</feature>
<evidence type="ECO:0000256" key="1">
    <source>
        <dbReference type="SAM" id="SignalP"/>
    </source>
</evidence>
<dbReference type="EMBL" id="JPFK01000003">
    <property type="protein sequence ID" value="KFB02046.1"/>
    <property type="molecule type" value="Genomic_DNA"/>
</dbReference>
<keyword evidence="1" id="KW-0732">Signal</keyword>
<dbReference type="OrthoDB" id="1158431at2"/>
<sequence length="244" mass="27511">MKTTIKSILTAILFIATFNSYAQKTGELIKLKTYNKVIKAEFLTESNDSLIKFLAPNIIYRINKINGDSIQLKALNFKKGSEKGNYYNDKIYYVSKSDFDQSYEEYIPDDKLSVGLLTLPFKARPQDDFSFDTEFNLSTTLNWNFAKIYNSKVNLQAGAGIGSVNLNSSNASGIEDGKAQDVATLNFFGGLMLEYKKVQAGFYVGVDQINNQSEYNWMHNGNLWFGFGIGFNVFKISLGEKDNQ</sequence>
<accession>A0A084TMW0</accession>
<dbReference type="RefSeq" id="WP_036119429.1">
    <property type="nucleotide sequence ID" value="NZ_BMET01000005.1"/>
</dbReference>
<reference evidence="2 3" key="1">
    <citation type="journal article" date="2014" name="Genome Announc.">
        <title>Draft Genome Sequence of the Algicidal Bacterium Mangrovimonas yunxiaonensis Strain LY01.</title>
        <authorList>
            <person name="Li Y."/>
            <person name="Zhu H."/>
            <person name="Li C."/>
            <person name="Zhang H."/>
            <person name="Chen Z."/>
            <person name="Zheng W."/>
            <person name="Xu H."/>
            <person name="Zheng T."/>
        </authorList>
    </citation>
    <scope>NUCLEOTIDE SEQUENCE [LARGE SCALE GENOMIC DNA]</scope>
    <source>
        <strain evidence="2 3">LY01</strain>
    </source>
</reference>
<feature type="signal peptide" evidence="1">
    <location>
        <begin position="1"/>
        <end position="22"/>
    </location>
</feature>
<gene>
    <name evidence="2" type="ORF">IA57_04070</name>
</gene>
<evidence type="ECO:0000313" key="3">
    <source>
        <dbReference type="Proteomes" id="UP000028521"/>
    </source>
</evidence>
<proteinExistence type="predicted"/>
<dbReference type="eggNOG" id="ENOG5033GEY">
    <property type="taxonomic scope" value="Bacteria"/>
</dbReference>
<evidence type="ECO:0008006" key="4">
    <source>
        <dbReference type="Google" id="ProtNLM"/>
    </source>
</evidence>
<evidence type="ECO:0000313" key="2">
    <source>
        <dbReference type="EMBL" id="KFB02046.1"/>
    </source>
</evidence>
<dbReference type="AlphaFoldDB" id="A0A084TMW0"/>
<dbReference type="Proteomes" id="UP000028521">
    <property type="component" value="Unassembled WGS sequence"/>
</dbReference>